<dbReference type="SUPFAM" id="SSF52047">
    <property type="entry name" value="RNI-like"/>
    <property type="match status" value="1"/>
</dbReference>
<dbReference type="OrthoDB" id="2432222at2759"/>
<evidence type="ECO:0000313" key="1">
    <source>
        <dbReference type="EMBL" id="GJJ74776.1"/>
    </source>
</evidence>
<sequence>MRSNTVRFPNLTRLEVKDLAHRHDRLPRTPLKNERSLAALIKRHQSSLKEFTSNSDTKDSVLEALSGCPKLEKLKLRYRYFEEEKDWLKWYKRLWSRLESLSWEGIVEYESTSDDVRVVSEVLAQFSHVGPTTIKDLHLGDGHRMRMVELTHVLLLMKSPELVRLRWDVDRDMVDILARIAEMVPFGQHLKDMRLYSPDMTGKDFRKLFSKLPKLERFEVRHGALTMDAFRALQTETPQFLTTLKVLRLGRGGGDHTGELAHAILTSIPGLEEFSTDYITDIDIREGGGRWVCTGLRRLKIGIVLLEEGTQDMVLDLLASLKNLISLDLTKPDLFRVTFPTLPAGSDMSSSYSPRLTLDRGLDRLKVLHRLASFAAPRGCTPWTEAEAHWALRHWPRLRFIRGIGIDSKVLDLLQPDIQVFPL</sequence>
<reference evidence="1" key="1">
    <citation type="submission" date="2021-11" db="EMBL/GenBank/DDBJ databases">
        <authorList>
            <person name="Herlambang A."/>
            <person name="Guo Y."/>
            <person name="Takashima Y."/>
            <person name="Nishizawa T."/>
        </authorList>
    </citation>
    <scope>NUCLEOTIDE SEQUENCE</scope>
    <source>
        <strain evidence="1">E1425</strain>
    </source>
</reference>
<dbReference type="AlphaFoldDB" id="A0A9P3HDV0"/>
<name>A0A9P3HDV0_9FUNG</name>
<dbReference type="EMBL" id="BQFW01000009">
    <property type="protein sequence ID" value="GJJ74776.1"/>
    <property type="molecule type" value="Genomic_DNA"/>
</dbReference>
<dbReference type="Gene3D" id="3.80.10.10">
    <property type="entry name" value="Ribonuclease Inhibitor"/>
    <property type="match status" value="1"/>
</dbReference>
<dbReference type="Proteomes" id="UP000827284">
    <property type="component" value="Unassembled WGS sequence"/>
</dbReference>
<dbReference type="InterPro" id="IPR032675">
    <property type="entry name" value="LRR_dom_sf"/>
</dbReference>
<comment type="caution">
    <text evidence="1">The sequence shown here is derived from an EMBL/GenBank/DDBJ whole genome shotgun (WGS) entry which is preliminary data.</text>
</comment>
<accession>A0A9P3HDV0</accession>
<evidence type="ECO:0000313" key="2">
    <source>
        <dbReference type="Proteomes" id="UP000827284"/>
    </source>
</evidence>
<evidence type="ECO:0008006" key="3">
    <source>
        <dbReference type="Google" id="ProtNLM"/>
    </source>
</evidence>
<keyword evidence="2" id="KW-1185">Reference proteome</keyword>
<organism evidence="1 2">
    <name type="scientific">Entomortierella parvispora</name>
    <dbReference type="NCBI Taxonomy" id="205924"/>
    <lineage>
        <taxon>Eukaryota</taxon>
        <taxon>Fungi</taxon>
        <taxon>Fungi incertae sedis</taxon>
        <taxon>Mucoromycota</taxon>
        <taxon>Mortierellomycotina</taxon>
        <taxon>Mortierellomycetes</taxon>
        <taxon>Mortierellales</taxon>
        <taxon>Mortierellaceae</taxon>
        <taxon>Entomortierella</taxon>
    </lineage>
</organism>
<proteinExistence type="predicted"/>
<gene>
    <name evidence="1" type="ORF">EMPS_07134</name>
</gene>
<protein>
    <recommendedName>
        <fullName evidence="3">F-box domain-containing protein</fullName>
    </recommendedName>
</protein>
<reference evidence="1" key="2">
    <citation type="journal article" date="2022" name="Microbiol. Resour. Announc.">
        <title>Whole-Genome Sequence of Entomortierella parvispora E1425, a Mucoromycotan Fungus Associated with Burkholderiaceae-Related Endosymbiotic Bacteria.</title>
        <authorList>
            <person name="Herlambang A."/>
            <person name="Guo Y."/>
            <person name="Takashima Y."/>
            <person name="Narisawa K."/>
            <person name="Ohta H."/>
            <person name="Nishizawa T."/>
        </authorList>
    </citation>
    <scope>NUCLEOTIDE SEQUENCE</scope>
    <source>
        <strain evidence="1">E1425</strain>
    </source>
</reference>